<keyword evidence="11" id="KW-1185">Reference proteome</keyword>
<keyword evidence="3" id="KW-1003">Cell membrane</keyword>
<evidence type="ECO:0000256" key="1">
    <source>
        <dbReference type="ARBA" id="ARBA00004651"/>
    </source>
</evidence>
<protein>
    <submittedName>
        <fullName evidence="10">High-affinity branched-chain amino acid transport system permease protein LivH</fullName>
    </submittedName>
</protein>
<keyword evidence="4 9" id="KW-0812">Transmembrane</keyword>
<evidence type="ECO:0000256" key="9">
    <source>
        <dbReference type="SAM" id="Phobius"/>
    </source>
</evidence>
<dbReference type="GO" id="GO:0022857">
    <property type="term" value="F:transmembrane transporter activity"/>
    <property type="evidence" value="ECO:0007669"/>
    <property type="project" value="InterPro"/>
</dbReference>
<keyword evidence="7 9" id="KW-0472">Membrane</keyword>
<evidence type="ECO:0000313" key="11">
    <source>
        <dbReference type="Proteomes" id="UP000264006"/>
    </source>
</evidence>
<dbReference type="AlphaFoldDB" id="A0A346XWW0"/>
<dbReference type="Pfam" id="PF02653">
    <property type="entry name" value="BPD_transp_2"/>
    <property type="match status" value="1"/>
</dbReference>
<evidence type="ECO:0000313" key="10">
    <source>
        <dbReference type="EMBL" id="AXV06707.1"/>
    </source>
</evidence>
<accession>A0A346XWW0</accession>
<evidence type="ECO:0000256" key="2">
    <source>
        <dbReference type="ARBA" id="ARBA00022448"/>
    </source>
</evidence>
<dbReference type="CDD" id="cd06582">
    <property type="entry name" value="TM_PBP1_LivH_like"/>
    <property type="match status" value="1"/>
</dbReference>
<dbReference type="KEGG" id="euz:DVS28_a2022"/>
<dbReference type="Proteomes" id="UP000264006">
    <property type="component" value="Chromosome"/>
</dbReference>
<dbReference type="EMBL" id="CP031165">
    <property type="protein sequence ID" value="AXV06707.1"/>
    <property type="molecule type" value="Genomic_DNA"/>
</dbReference>
<dbReference type="InterPro" id="IPR001851">
    <property type="entry name" value="ABC_transp_permease"/>
</dbReference>
<gene>
    <name evidence="10" type="ORF">DVS28_a2022</name>
</gene>
<comment type="subcellular location">
    <subcellularLocation>
        <location evidence="1">Cell membrane</location>
        <topology evidence="1">Multi-pass membrane protein</topology>
    </subcellularLocation>
</comment>
<dbReference type="PANTHER" id="PTHR11795:SF445">
    <property type="entry name" value="AMINO ACID ABC TRANSPORTER PERMEASE PROTEIN"/>
    <property type="match status" value="1"/>
</dbReference>
<comment type="similarity">
    <text evidence="8">Belongs to the binding-protein-dependent transport system permease family. LivHM subfamily.</text>
</comment>
<name>A0A346XWW0_9ACTN</name>
<keyword evidence="2" id="KW-0813">Transport</keyword>
<evidence type="ECO:0000256" key="7">
    <source>
        <dbReference type="ARBA" id="ARBA00023136"/>
    </source>
</evidence>
<sequence length="217" mass="22875">MGGVVYWALIRPLAGQSRISIIMMTLALLFLIQALTQYVWSGANSFIPLPGNQTALELFGSRVRLFDLLAIGVGALILGLVGVLYSRSRFGVHMRAVAENPALASRRGIDIDRVGALSWAIATSLAVAAALLAGMQTPVSPLLIGATLKGFSVSLVGGLDSLSGIAPAALLIAVMEVLVIQFVDQQLGQAVPFVVMLAVLMVRPWGLLGTVEELDRV</sequence>
<feature type="transmembrane region" description="Helical" evidence="9">
    <location>
        <begin position="65"/>
        <end position="85"/>
    </location>
</feature>
<evidence type="ECO:0000256" key="3">
    <source>
        <dbReference type="ARBA" id="ARBA00022475"/>
    </source>
</evidence>
<dbReference type="InterPro" id="IPR052157">
    <property type="entry name" value="BCAA_transport_permease"/>
</dbReference>
<keyword evidence="5" id="KW-0029">Amino-acid transport</keyword>
<feature type="transmembrane region" description="Helical" evidence="9">
    <location>
        <begin position="21"/>
        <end position="40"/>
    </location>
</feature>
<dbReference type="PANTHER" id="PTHR11795">
    <property type="entry name" value="BRANCHED-CHAIN AMINO ACID TRANSPORT SYSTEM PERMEASE PROTEIN LIVH"/>
    <property type="match status" value="1"/>
</dbReference>
<evidence type="ECO:0000256" key="8">
    <source>
        <dbReference type="ARBA" id="ARBA00037998"/>
    </source>
</evidence>
<keyword evidence="6 9" id="KW-1133">Transmembrane helix</keyword>
<dbReference type="GO" id="GO:0006865">
    <property type="term" value="P:amino acid transport"/>
    <property type="evidence" value="ECO:0007669"/>
    <property type="project" value="UniProtKB-KW"/>
</dbReference>
<reference evidence="10 11" key="1">
    <citation type="submission" date="2018-09" db="EMBL/GenBank/DDBJ databases">
        <title>Complete genome sequence of Euzebya sp. DY32-46 isolated from seawater of Pacific Ocean.</title>
        <authorList>
            <person name="Xu L."/>
            <person name="Wu Y.-H."/>
            <person name="Xu X.-W."/>
        </authorList>
    </citation>
    <scope>NUCLEOTIDE SEQUENCE [LARGE SCALE GENOMIC DNA]</scope>
    <source>
        <strain evidence="10 11">DY32-46</strain>
    </source>
</reference>
<proteinExistence type="inferred from homology"/>
<dbReference type="GO" id="GO:0005886">
    <property type="term" value="C:plasma membrane"/>
    <property type="evidence" value="ECO:0007669"/>
    <property type="project" value="UniProtKB-SubCell"/>
</dbReference>
<feature type="transmembrane region" description="Helical" evidence="9">
    <location>
        <begin position="114"/>
        <end position="133"/>
    </location>
</feature>
<feature type="transmembrane region" description="Helical" evidence="9">
    <location>
        <begin position="190"/>
        <end position="208"/>
    </location>
</feature>
<organism evidence="10 11">
    <name type="scientific">Euzebya pacifica</name>
    <dbReference type="NCBI Taxonomy" id="1608957"/>
    <lineage>
        <taxon>Bacteria</taxon>
        <taxon>Bacillati</taxon>
        <taxon>Actinomycetota</taxon>
        <taxon>Nitriliruptoria</taxon>
        <taxon>Euzebyales</taxon>
    </lineage>
</organism>
<evidence type="ECO:0000256" key="6">
    <source>
        <dbReference type="ARBA" id="ARBA00022989"/>
    </source>
</evidence>
<evidence type="ECO:0000256" key="4">
    <source>
        <dbReference type="ARBA" id="ARBA00022692"/>
    </source>
</evidence>
<evidence type="ECO:0000256" key="5">
    <source>
        <dbReference type="ARBA" id="ARBA00022970"/>
    </source>
</evidence>